<gene>
    <name evidence="2" type="ORF">BTO11_01215</name>
</gene>
<dbReference type="EMBL" id="MSCH01000003">
    <property type="protein sequence ID" value="PQJ52404.1"/>
    <property type="molecule type" value="Genomic_DNA"/>
</dbReference>
<dbReference type="InterPro" id="IPR011250">
    <property type="entry name" value="OMP/PagP_B-barrel"/>
</dbReference>
<comment type="caution">
    <text evidence="2">The sequence shown here is derived from an EMBL/GenBank/DDBJ whole genome shotgun (WGS) entry which is preliminary data.</text>
</comment>
<organism evidence="2 3">
    <name type="scientific">Psychrosphaera saromensis</name>
    <dbReference type="NCBI Taxonomy" id="716813"/>
    <lineage>
        <taxon>Bacteria</taxon>
        <taxon>Pseudomonadati</taxon>
        <taxon>Pseudomonadota</taxon>
        <taxon>Gammaproteobacteria</taxon>
        <taxon>Alteromonadales</taxon>
        <taxon>Pseudoalteromonadaceae</taxon>
        <taxon>Psychrosphaera</taxon>
    </lineage>
</organism>
<reference evidence="2 3" key="1">
    <citation type="submission" date="2016-12" db="EMBL/GenBank/DDBJ databases">
        <title>Diversity of luminous bacteria.</title>
        <authorList>
            <person name="Yoshizawa S."/>
            <person name="Kogure K."/>
        </authorList>
    </citation>
    <scope>NUCLEOTIDE SEQUENCE [LARGE SCALE GENOMIC DNA]</scope>
    <source>
        <strain evidence="2 3">SA4-48</strain>
    </source>
</reference>
<dbReference type="Proteomes" id="UP000239007">
    <property type="component" value="Unassembled WGS sequence"/>
</dbReference>
<proteinExistence type="predicted"/>
<keyword evidence="1" id="KW-0732">Signal</keyword>
<name>A0A2S7UQY3_9GAMM</name>
<protein>
    <recommendedName>
        <fullName evidence="4">Outer membrane protein beta-barrel domain-containing protein</fullName>
    </recommendedName>
</protein>
<keyword evidence="3" id="KW-1185">Reference proteome</keyword>
<evidence type="ECO:0000256" key="1">
    <source>
        <dbReference type="SAM" id="SignalP"/>
    </source>
</evidence>
<evidence type="ECO:0008006" key="4">
    <source>
        <dbReference type="Google" id="ProtNLM"/>
    </source>
</evidence>
<dbReference type="SUPFAM" id="SSF56925">
    <property type="entry name" value="OMPA-like"/>
    <property type="match status" value="1"/>
</dbReference>
<evidence type="ECO:0000313" key="3">
    <source>
        <dbReference type="Proteomes" id="UP000239007"/>
    </source>
</evidence>
<feature type="chain" id="PRO_5015665533" description="Outer membrane protein beta-barrel domain-containing protein" evidence="1">
    <location>
        <begin position="22"/>
        <end position="186"/>
    </location>
</feature>
<feature type="signal peptide" evidence="1">
    <location>
        <begin position="1"/>
        <end position="21"/>
    </location>
</feature>
<evidence type="ECO:0000313" key="2">
    <source>
        <dbReference type="EMBL" id="PQJ52404.1"/>
    </source>
</evidence>
<accession>A0A2S7UQY3</accession>
<dbReference type="AlphaFoldDB" id="A0A2S7UQY3"/>
<sequence>MKKILIILHLVLLHFSATSYSTESYQLRLDTGVNIYASRFFENLKQDLPGYDSFNLDPYIGIAAYKYVSPNNKLGSRIDIQEINQHTLISVRAIDYQFAISESFMTNVYLGAARYQFRTPAYGYALGFGLLYHPQNWGNWGVQLEGRYFDALARDKLTDADPQGGDFGPDSFHDIQSLSIGLNYYF</sequence>